<proteinExistence type="predicted"/>
<feature type="transmembrane region" description="Helical" evidence="1">
    <location>
        <begin position="72"/>
        <end position="88"/>
    </location>
</feature>
<evidence type="ECO:0008006" key="4">
    <source>
        <dbReference type="Google" id="ProtNLM"/>
    </source>
</evidence>
<keyword evidence="1" id="KW-0812">Transmembrane</keyword>
<keyword evidence="1" id="KW-0472">Membrane</keyword>
<protein>
    <recommendedName>
        <fullName evidence="4">Vezatin</fullName>
    </recommendedName>
</protein>
<reference evidence="2" key="2">
    <citation type="journal article" date="2022" name="Res Sq">
        <title>Comparative Genomics Reveals Insights into the Divergent Evolution of Astigmatic Mites and Household Pest Adaptations.</title>
        <authorList>
            <person name="Xiong Q."/>
            <person name="Wan A.T.-Y."/>
            <person name="Liu X.-Y."/>
            <person name="Fung C.S.-H."/>
            <person name="Xiao X."/>
            <person name="Malainual N."/>
            <person name="Hou J."/>
            <person name="Wang L."/>
            <person name="Wang M."/>
            <person name="Yang K."/>
            <person name="Cui Y."/>
            <person name="Leung E."/>
            <person name="Nong W."/>
            <person name="Shin S.-K."/>
            <person name="Au S."/>
            <person name="Jeong K.Y."/>
            <person name="Chew F.T."/>
            <person name="Hui J."/>
            <person name="Leung T.F."/>
            <person name="Tungtrongchitr A."/>
            <person name="Zhong N."/>
            <person name="Liu Z."/>
            <person name="Tsui S."/>
        </authorList>
    </citation>
    <scope>NUCLEOTIDE SEQUENCE</scope>
    <source>
        <strain evidence="2">Derf</strain>
        <tissue evidence="2">Whole organism</tissue>
    </source>
</reference>
<organism evidence="2 3">
    <name type="scientific">Dermatophagoides farinae</name>
    <name type="common">American house dust mite</name>
    <dbReference type="NCBI Taxonomy" id="6954"/>
    <lineage>
        <taxon>Eukaryota</taxon>
        <taxon>Metazoa</taxon>
        <taxon>Ecdysozoa</taxon>
        <taxon>Arthropoda</taxon>
        <taxon>Chelicerata</taxon>
        <taxon>Arachnida</taxon>
        <taxon>Acari</taxon>
        <taxon>Acariformes</taxon>
        <taxon>Sarcoptiformes</taxon>
        <taxon>Astigmata</taxon>
        <taxon>Psoroptidia</taxon>
        <taxon>Analgoidea</taxon>
        <taxon>Pyroglyphidae</taxon>
        <taxon>Dermatophagoidinae</taxon>
        <taxon>Dermatophagoides</taxon>
    </lineage>
</organism>
<accession>A0A922IAF3</accession>
<dbReference type="Proteomes" id="UP000790347">
    <property type="component" value="Unassembled WGS sequence"/>
</dbReference>
<evidence type="ECO:0000256" key="1">
    <source>
        <dbReference type="SAM" id="Phobius"/>
    </source>
</evidence>
<reference evidence="2" key="1">
    <citation type="submission" date="2013-05" db="EMBL/GenBank/DDBJ databases">
        <authorList>
            <person name="Yim A.K.Y."/>
            <person name="Chan T.F."/>
            <person name="Ji K.M."/>
            <person name="Liu X.Y."/>
            <person name="Zhou J.W."/>
            <person name="Li R.Q."/>
            <person name="Yang K.Y."/>
            <person name="Li J."/>
            <person name="Li M."/>
            <person name="Law P.T.W."/>
            <person name="Wu Y.L."/>
            <person name="Cai Z.L."/>
            <person name="Qin H."/>
            <person name="Bao Y."/>
            <person name="Leung R.K.K."/>
            <person name="Ng P.K.S."/>
            <person name="Zou J."/>
            <person name="Zhong X.J."/>
            <person name="Ran P.X."/>
            <person name="Zhong N.S."/>
            <person name="Liu Z.G."/>
            <person name="Tsui S.K.W."/>
        </authorList>
    </citation>
    <scope>NUCLEOTIDE SEQUENCE</scope>
    <source>
        <strain evidence="2">Derf</strain>
        <tissue evidence="2">Whole organism</tissue>
    </source>
</reference>
<sequence>MCLNHRTGMRLFQYFRNNEKLKKLFINEDLSLLHSAFKHQIELDRIRFDNDHHDSLLLETFSKKLLDNCKKIYSLSAVIAFAALIIAGPLTWTSSLIILFAISISITILWLKRNQTCQCDESIIKLAKQIDDERQLLTKLKELIEDNDCEVFNVITAISKLATSFRDIGIRCAKDFRQQTLALKELLPLKADIDDNLISSMPDDLYDSYNNCDVDNVRIIKSLRQLIRLQISEFFKRLLLIYVQNYYDVPSNFPEKLSNQIIIDTLNNILGKMLENSKCRQQELMTILSFYKSFYLSSSYDNDNQDKLKNENRMLWQNCRNVRKALYRSMAIIDDCETILDQSNTTAILDQKIKENLDCKFETMIETTTMANEMIQAIRRSLQHNHRKANITDKLELSTINDEMIGSNDNKPGTSGGLINECEPPKDEVFEAFIEDSRSRNTIWENDYDYDDDQTDVQMKDAENNMFFELRTALKDKHIEHRMREARAQGIELDREQIENEYRQSLMDNQTIPKQLMINDDNDHQMTTASAINSQFLEQHEQQSTTPLMGLNFQFDFNLAMRDSNQLKWRLNLNDGEETFGDSDHHNDHDDNDD</sequence>
<dbReference type="EMBL" id="ASGP02000002">
    <property type="protein sequence ID" value="KAH9522929.1"/>
    <property type="molecule type" value="Genomic_DNA"/>
</dbReference>
<gene>
    <name evidence="2" type="ORF">DERF_006483</name>
</gene>
<keyword evidence="1" id="KW-1133">Transmembrane helix</keyword>
<name>A0A922IAF3_DERFA</name>
<dbReference type="AlphaFoldDB" id="A0A922IAF3"/>
<evidence type="ECO:0000313" key="3">
    <source>
        <dbReference type="Proteomes" id="UP000790347"/>
    </source>
</evidence>
<evidence type="ECO:0000313" key="2">
    <source>
        <dbReference type="EMBL" id="KAH9522929.1"/>
    </source>
</evidence>
<keyword evidence="3" id="KW-1185">Reference proteome</keyword>
<comment type="caution">
    <text evidence="2">The sequence shown here is derived from an EMBL/GenBank/DDBJ whole genome shotgun (WGS) entry which is preliminary data.</text>
</comment>